<dbReference type="PANTHER" id="PTHR36693:SF1">
    <property type="entry name" value="GH02722P"/>
    <property type="match status" value="1"/>
</dbReference>
<comment type="caution">
    <text evidence="1">The sequence shown here is derived from an EMBL/GenBank/DDBJ whole genome shotgun (WGS) entry which is preliminary data.</text>
</comment>
<proteinExistence type="predicted"/>
<evidence type="ECO:0000313" key="1">
    <source>
        <dbReference type="EMBL" id="KAH0809436.1"/>
    </source>
</evidence>
<gene>
    <name evidence="1" type="ORF">GEV33_013360</name>
</gene>
<protein>
    <submittedName>
        <fullName evidence="1">Uncharacterized protein</fullName>
    </submittedName>
</protein>
<reference evidence="1" key="1">
    <citation type="journal article" date="2020" name="J Insects Food Feed">
        <title>The yellow mealworm (Tenebrio molitor) genome: a resource for the emerging insects as food and feed industry.</title>
        <authorList>
            <person name="Eriksson T."/>
            <person name="Andere A."/>
            <person name="Kelstrup H."/>
            <person name="Emery V."/>
            <person name="Picard C."/>
        </authorList>
    </citation>
    <scope>NUCLEOTIDE SEQUENCE</scope>
    <source>
        <strain evidence="1">Stoneville</strain>
        <tissue evidence="1">Whole head</tissue>
    </source>
</reference>
<keyword evidence="2" id="KW-1185">Reference proteome</keyword>
<reference evidence="1" key="2">
    <citation type="submission" date="2021-08" db="EMBL/GenBank/DDBJ databases">
        <authorList>
            <person name="Eriksson T."/>
        </authorList>
    </citation>
    <scope>NUCLEOTIDE SEQUENCE</scope>
    <source>
        <strain evidence="1">Stoneville</strain>
        <tissue evidence="1">Whole head</tissue>
    </source>
</reference>
<dbReference type="PANTHER" id="PTHR36693">
    <property type="entry name" value="GH02722P"/>
    <property type="match status" value="1"/>
</dbReference>
<dbReference type="Pfam" id="PF16065">
    <property type="entry name" value="DUF4807"/>
    <property type="match status" value="1"/>
</dbReference>
<evidence type="ECO:0000313" key="2">
    <source>
        <dbReference type="Proteomes" id="UP000719412"/>
    </source>
</evidence>
<dbReference type="EMBL" id="JABDTM020028146">
    <property type="protein sequence ID" value="KAH0809436.1"/>
    <property type="molecule type" value="Genomic_DNA"/>
</dbReference>
<accession>A0A8J6LDW5</accession>
<dbReference type="InterPro" id="IPR032072">
    <property type="entry name" value="DUF4807"/>
</dbReference>
<dbReference type="OrthoDB" id="121932at2759"/>
<name>A0A8J6LDW5_TENMO</name>
<dbReference type="AlphaFoldDB" id="A0A8J6LDW5"/>
<organism evidence="1 2">
    <name type="scientific">Tenebrio molitor</name>
    <name type="common">Yellow mealworm beetle</name>
    <dbReference type="NCBI Taxonomy" id="7067"/>
    <lineage>
        <taxon>Eukaryota</taxon>
        <taxon>Metazoa</taxon>
        <taxon>Ecdysozoa</taxon>
        <taxon>Arthropoda</taxon>
        <taxon>Hexapoda</taxon>
        <taxon>Insecta</taxon>
        <taxon>Pterygota</taxon>
        <taxon>Neoptera</taxon>
        <taxon>Endopterygota</taxon>
        <taxon>Coleoptera</taxon>
        <taxon>Polyphaga</taxon>
        <taxon>Cucujiformia</taxon>
        <taxon>Tenebrionidae</taxon>
        <taxon>Tenebrio</taxon>
    </lineage>
</organism>
<dbReference type="Proteomes" id="UP000719412">
    <property type="component" value="Unassembled WGS sequence"/>
</dbReference>
<sequence>MQVEEFYDDRSNAEEPPRVIHLDCIFYHYLSREFRISPTFRRNFSKTQRSRRFKFILLPTRYDLIDYKWNDRVTEMVRERCELDHALSWLSTLGGAFSALGDYFSNCAQIAGKISVNQLKLALRLDDPTIASRCRLYFSLSLIQQHRFKLARYIVYEEYKAANESTVADERLVRMCKGIWAKLQYEYNMHRSRKKIEQISISFK</sequence>